<evidence type="ECO:0000259" key="9">
    <source>
        <dbReference type="PROSITE" id="PS50157"/>
    </source>
</evidence>
<keyword evidence="2" id="KW-0479">Metal-binding</keyword>
<feature type="region of interest" description="Disordered" evidence="8">
    <location>
        <begin position="25"/>
        <end position="92"/>
    </location>
</feature>
<feature type="compositionally biased region" description="Basic and acidic residues" evidence="8">
    <location>
        <begin position="34"/>
        <end position="46"/>
    </location>
</feature>
<keyword evidence="6" id="KW-0539">Nucleus</keyword>
<evidence type="ECO:0000313" key="11">
    <source>
        <dbReference type="Proteomes" id="UP000002852"/>
    </source>
</evidence>
<reference evidence="11" key="2">
    <citation type="journal article" date="2013" name="Nat. Genet.">
        <title>The genome of the platyfish, Xiphophorus maculatus, provides insights into evolutionary adaptation and several complex traits.</title>
        <authorList>
            <person name="Schartl M."/>
            <person name="Walter R.B."/>
            <person name="Shen Y."/>
            <person name="Garcia T."/>
            <person name="Catchen J."/>
            <person name="Amores A."/>
            <person name="Braasch I."/>
            <person name="Chalopin D."/>
            <person name="Volff J.N."/>
            <person name="Lesch K.P."/>
            <person name="Bisazza A."/>
            <person name="Minx P."/>
            <person name="Hillier L."/>
            <person name="Wilson R.K."/>
            <person name="Fuerstenberg S."/>
            <person name="Boore J."/>
            <person name="Searle S."/>
            <person name="Postlethwait J.H."/>
            <person name="Warren W.C."/>
        </authorList>
    </citation>
    <scope>NUCLEOTIDE SEQUENCE [LARGE SCALE GENOMIC DNA]</scope>
    <source>
        <strain evidence="11">JP 163 A</strain>
    </source>
</reference>
<dbReference type="Proteomes" id="UP000002852">
    <property type="component" value="Unassembled WGS sequence"/>
</dbReference>
<dbReference type="FunFam" id="3.30.160.60:FF:000624">
    <property type="entry name" value="zinc finger protein 697"/>
    <property type="match status" value="1"/>
</dbReference>
<evidence type="ECO:0000256" key="5">
    <source>
        <dbReference type="ARBA" id="ARBA00022833"/>
    </source>
</evidence>
<reference evidence="11" key="1">
    <citation type="submission" date="2012-01" db="EMBL/GenBank/DDBJ databases">
        <authorList>
            <person name="Walter R."/>
            <person name="Schartl M."/>
            <person name="Warren W."/>
        </authorList>
    </citation>
    <scope>NUCLEOTIDE SEQUENCE [LARGE SCALE GENOMIC DNA]</scope>
    <source>
        <strain evidence="11">JP 163 A</strain>
    </source>
</reference>
<dbReference type="Ensembl" id="ENSXMAT00000033828.1">
    <property type="protein sequence ID" value="ENSXMAP00000038691.1"/>
    <property type="gene ID" value="ENSXMAG00000027437.1"/>
</dbReference>
<dbReference type="Pfam" id="PF00096">
    <property type="entry name" value="zf-C2H2"/>
    <property type="match status" value="3"/>
</dbReference>
<evidence type="ECO:0000256" key="7">
    <source>
        <dbReference type="PROSITE-ProRule" id="PRU00042"/>
    </source>
</evidence>
<name>A0A3B5R9S3_XIPMA</name>
<proteinExistence type="predicted"/>
<dbReference type="PROSITE" id="PS00028">
    <property type="entry name" value="ZINC_FINGER_C2H2_1"/>
    <property type="match status" value="3"/>
</dbReference>
<dbReference type="GeneTree" id="ENSGT01150000286958"/>
<dbReference type="PANTHER" id="PTHR23235">
    <property type="entry name" value="KRUEPPEL-LIKE TRANSCRIPTION FACTOR"/>
    <property type="match status" value="1"/>
</dbReference>
<evidence type="ECO:0000256" key="1">
    <source>
        <dbReference type="ARBA" id="ARBA00004123"/>
    </source>
</evidence>
<dbReference type="SUPFAM" id="SSF57667">
    <property type="entry name" value="beta-beta-alpha zinc fingers"/>
    <property type="match status" value="2"/>
</dbReference>
<dbReference type="Gene3D" id="3.30.160.60">
    <property type="entry name" value="Classic Zinc Finger"/>
    <property type="match status" value="3"/>
</dbReference>
<evidence type="ECO:0000256" key="8">
    <source>
        <dbReference type="SAM" id="MobiDB-lite"/>
    </source>
</evidence>
<evidence type="ECO:0000313" key="10">
    <source>
        <dbReference type="Ensembl" id="ENSXMAP00000038691.1"/>
    </source>
</evidence>
<dbReference type="PROSITE" id="PS50157">
    <property type="entry name" value="ZINC_FINGER_C2H2_2"/>
    <property type="match status" value="3"/>
</dbReference>
<keyword evidence="11" id="KW-1185">Reference proteome</keyword>
<dbReference type="InParanoid" id="A0A3B5R9S3"/>
<comment type="subcellular location">
    <subcellularLocation>
        <location evidence="1">Nucleus</location>
    </subcellularLocation>
</comment>
<keyword evidence="5" id="KW-0862">Zinc</keyword>
<dbReference type="InterPro" id="IPR013087">
    <property type="entry name" value="Znf_C2H2_type"/>
</dbReference>
<accession>A0A3B5R9S3</accession>
<evidence type="ECO:0000256" key="4">
    <source>
        <dbReference type="ARBA" id="ARBA00022771"/>
    </source>
</evidence>
<reference evidence="10" key="4">
    <citation type="submission" date="2025-09" db="UniProtKB">
        <authorList>
            <consortium name="Ensembl"/>
        </authorList>
    </citation>
    <scope>IDENTIFICATION</scope>
    <source>
        <strain evidence="10">JP 163 A</strain>
    </source>
</reference>
<dbReference type="FunFam" id="3.30.160.60:FF:000478">
    <property type="entry name" value="Zinc finger protein 133"/>
    <property type="match status" value="2"/>
</dbReference>
<dbReference type="OMA" id="HMRTHEC"/>
<evidence type="ECO:0000256" key="2">
    <source>
        <dbReference type="ARBA" id="ARBA00022723"/>
    </source>
</evidence>
<feature type="domain" description="C2H2-type" evidence="9">
    <location>
        <begin position="138"/>
        <end position="165"/>
    </location>
</feature>
<dbReference type="SMART" id="SM00355">
    <property type="entry name" value="ZnF_C2H2"/>
    <property type="match status" value="3"/>
</dbReference>
<feature type="domain" description="C2H2-type" evidence="9">
    <location>
        <begin position="110"/>
        <end position="137"/>
    </location>
</feature>
<reference evidence="10" key="3">
    <citation type="submission" date="2025-08" db="UniProtKB">
        <authorList>
            <consortium name="Ensembl"/>
        </authorList>
    </citation>
    <scope>IDENTIFICATION</scope>
    <source>
        <strain evidence="10">JP 163 A</strain>
    </source>
</reference>
<protein>
    <recommendedName>
        <fullName evidence="9">C2H2-type domain-containing protein</fullName>
    </recommendedName>
</protein>
<dbReference type="GO" id="GO:0008270">
    <property type="term" value="F:zinc ion binding"/>
    <property type="evidence" value="ECO:0007669"/>
    <property type="project" value="UniProtKB-KW"/>
</dbReference>
<evidence type="ECO:0000256" key="6">
    <source>
        <dbReference type="ARBA" id="ARBA00023242"/>
    </source>
</evidence>
<dbReference type="AlphaFoldDB" id="A0A3B5R9S3"/>
<dbReference type="InterPro" id="IPR036236">
    <property type="entry name" value="Znf_C2H2_sf"/>
</dbReference>
<evidence type="ECO:0000256" key="3">
    <source>
        <dbReference type="ARBA" id="ARBA00022737"/>
    </source>
</evidence>
<keyword evidence="3" id="KW-0677">Repeat</keyword>
<feature type="domain" description="C2H2-type" evidence="9">
    <location>
        <begin position="166"/>
        <end position="193"/>
    </location>
</feature>
<sequence>MQISSIRHLRNETDNEIIKFIFDPVSTKSENDEEKPQLSEHLHNKPTENSVGPELDECFESDSKYKTSGSETDVSDGDWDNKKSQSGLNSMRKRKVSEVNMICDGGEKLHSCAECKKTFNSRSYLIRHNRIHTGEKPFSCSICNKMFKRKEDVTSHMRRHSAEKPFSCSVCGKTFKRKESVTYHIRHHAEEKPYTYIWQKYILIILHMKKIHMNNGWMDK</sequence>
<keyword evidence="4 7" id="KW-0863">Zinc-finger</keyword>
<dbReference type="GO" id="GO:0005634">
    <property type="term" value="C:nucleus"/>
    <property type="evidence" value="ECO:0007669"/>
    <property type="project" value="UniProtKB-SubCell"/>
</dbReference>
<organism evidence="10 11">
    <name type="scientific">Xiphophorus maculatus</name>
    <name type="common">Southern platyfish</name>
    <name type="synonym">Platypoecilus maculatus</name>
    <dbReference type="NCBI Taxonomy" id="8083"/>
    <lineage>
        <taxon>Eukaryota</taxon>
        <taxon>Metazoa</taxon>
        <taxon>Chordata</taxon>
        <taxon>Craniata</taxon>
        <taxon>Vertebrata</taxon>
        <taxon>Euteleostomi</taxon>
        <taxon>Actinopterygii</taxon>
        <taxon>Neopterygii</taxon>
        <taxon>Teleostei</taxon>
        <taxon>Neoteleostei</taxon>
        <taxon>Acanthomorphata</taxon>
        <taxon>Ovalentaria</taxon>
        <taxon>Atherinomorphae</taxon>
        <taxon>Cyprinodontiformes</taxon>
        <taxon>Poeciliidae</taxon>
        <taxon>Poeciliinae</taxon>
        <taxon>Xiphophorus</taxon>
    </lineage>
</organism>